<dbReference type="AlphaFoldDB" id="A0A0C2MDP1"/>
<evidence type="ECO:0000313" key="3">
    <source>
        <dbReference type="Proteomes" id="UP000031668"/>
    </source>
</evidence>
<feature type="region of interest" description="Disordered" evidence="1">
    <location>
        <begin position="1"/>
        <end position="22"/>
    </location>
</feature>
<evidence type="ECO:0000313" key="2">
    <source>
        <dbReference type="EMBL" id="KII62419.1"/>
    </source>
</evidence>
<keyword evidence="3" id="KW-1185">Reference proteome</keyword>
<dbReference type="OrthoDB" id="9909311at2759"/>
<comment type="caution">
    <text evidence="2">The sequence shown here is derived from an EMBL/GenBank/DDBJ whole genome shotgun (WGS) entry which is preliminary data.</text>
</comment>
<proteinExistence type="predicted"/>
<sequence>MEKAKQLAQDLNEKDFDSTNGSFERRKERNNIKFKKLNGEKQDAYYFGTESWIRDAPPAVTKDHEAKDIHTLMKLDWIRAPYPRELSRSKIAKPQHVRWLKNWLLFCLHPTWTEREAEATYYFKKQKPTVFQER</sequence>
<protein>
    <submittedName>
        <fullName evidence="2">Uncharacterized protein</fullName>
    </submittedName>
</protein>
<organism evidence="2 3">
    <name type="scientific">Thelohanellus kitauei</name>
    <name type="common">Myxosporean</name>
    <dbReference type="NCBI Taxonomy" id="669202"/>
    <lineage>
        <taxon>Eukaryota</taxon>
        <taxon>Metazoa</taxon>
        <taxon>Cnidaria</taxon>
        <taxon>Myxozoa</taxon>
        <taxon>Myxosporea</taxon>
        <taxon>Bivalvulida</taxon>
        <taxon>Platysporina</taxon>
        <taxon>Myxobolidae</taxon>
        <taxon>Thelohanellus</taxon>
    </lineage>
</organism>
<dbReference type="Proteomes" id="UP000031668">
    <property type="component" value="Unassembled WGS sequence"/>
</dbReference>
<name>A0A0C2MDP1_THEKT</name>
<accession>A0A0C2MDP1</accession>
<evidence type="ECO:0000256" key="1">
    <source>
        <dbReference type="SAM" id="MobiDB-lite"/>
    </source>
</evidence>
<gene>
    <name evidence="2" type="ORF">RF11_16228</name>
</gene>
<dbReference type="EMBL" id="JWZT01004982">
    <property type="protein sequence ID" value="KII62419.1"/>
    <property type="molecule type" value="Genomic_DNA"/>
</dbReference>
<reference evidence="2 3" key="1">
    <citation type="journal article" date="2014" name="Genome Biol. Evol.">
        <title>The genome of the myxosporean Thelohanellus kitauei shows adaptations to nutrient acquisition within its fish host.</title>
        <authorList>
            <person name="Yang Y."/>
            <person name="Xiong J."/>
            <person name="Zhou Z."/>
            <person name="Huo F."/>
            <person name="Miao W."/>
            <person name="Ran C."/>
            <person name="Liu Y."/>
            <person name="Zhang J."/>
            <person name="Feng J."/>
            <person name="Wang M."/>
            <person name="Wang M."/>
            <person name="Wang L."/>
            <person name="Yao B."/>
        </authorList>
    </citation>
    <scope>NUCLEOTIDE SEQUENCE [LARGE SCALE GENOMIC DNA]</scope>
    <source>
        <strain evidence="2">Wuqing</strain>
    </source>
</reference>